<dbReference type="GO" id="GO:0015276">
    <property type="term" value="F:ligand-gated monoatomic ion channel activity"/>
    <property type="evidence" value="ECO:0007669"/>
    <property type="project" value="InterPro"/>
</dbReference>
<evidence type="ECO:0000256" key="6">
    <source>
        <dbReference type="ARBA" id="ARBA00022989"/>
    </source>
</evidence>
<keyword evidence="8 13" id="KW-0472">Membrane</keyword>
<gene>
    <name evidence="16" type="ORF">HUG17_4743</name>
</gene>
<feature type="transmembrane region" description="Helical" evidence="13">
    <location>
        <begin position="197"/>
        <end position="223"/>
    </location>
</feature>
<proteinExistence type="inferred from homology"/>
<dbReference type="SUPFAM" id="SSF53850">
    <property type="entry name" value="Periplasmic binding protein-like II"/>
    <property type="match status" value="1"/>
</dbReference>
<keyword evidence="4" id="KW-1003">Cell membrane</keyword>
<evidence type="ECO:0000256" key="9">
    <source>
        <dbReference type="ARBA" id="ARBA00023170"/>
    </source>
</evidence>
<evidence type="ECO:0000256" key="8">
    <source>
        <dbReference type="ARBA" id="ARBA00023136"/>
    </source>
</evidence>
<comment type="subcellular location">
    <subcellularLocation>
        <location evidence="1">Cell membrane</location>
        <topology evidence="1">Multi-pass membrane protein</topology>
    </subcellularLocation>
</comment>
<evidence type="ECO:0000256" key="4">
    <source>
        <dbReference type="ARBA" id="ARBA00022475"/>
    </source>
</evidence>
<protein>
    <submittedName>
        <fullName evidence="16">Glutamate receptor delta-1 subunit -like protein</fullName>
    </submittedName>
</protein>
<dbReference type="Gene3D" id="3.40.190.10">
    <property type="entry name" value="Periplasmic binding protein-like II"/>
    <property type="match status" value="1"/>
</dbReference>
<sequence>MRLDFQHKLLRIGYRNIIPFSNINPGLNISAGIEGILIQVMADYFNFTIKFIEIHDEGHLERINGTWTGLIGHIQDGQFDMAIGAISINFNRLLAVNFIEPHYVDLFSFTTNPAVQHVGFDVLIRPFHREVWFLMFSIFIISLLFQQFENQMLSITNIVSRHQSLSSLEHNIFWINLCLLFRQPYLKLAEINFSSKIFVIIWAIVALILTNSYAGGLCSILAIPTEHAIDTVEKLAMECQQKHIITLGIDTDYYTSLKDSLNPTLRDIGQHMEFVSDKDEAIQMILSSKIHTRKYAFPFSYEQILFTKIMIGWPRLYLPPYTESFFPLFYGIPVSKTFIYIQEFNQIIKCLIEAGLPIYWRSSEIFKIIRNRSKVGLEWVQQLQSSSYANKRTKNQQFSMLHVEIIFHLYLITLTMASITLISEIFIHFRLLSKLTSNMNKLFNHAINMIGMGNRLYRNVLKTKISRAL</sequence>
<keyword evidence="9 16" id="KW-0675">Receptor</keyword>
<evidence type="ECO:0000256" key="12">
    <source>
        <dbReference type="ARBA" id="ARBA00023303"/>
    </source>
</evidence>
<evidence type="ECO:0000256" key="13">
    <source>
        <dbReference type="SAM" id="Phobius"/>
    </source>
</evidence>
<organism evidence="16">
    <name type="scientific">Dermatophagoides farinae</name>
    <name type="common">American house dust mite</name>
    <dbReference type="NCBI Taxonomy" id="6954"/>
    <lineage>
        <taxon>Eukaryota</taxon>
        <taxon>Metazoa</taxon>
        <taxon>Ecdysozoa</taxon>
        <taxon>Arthropoda</taxon>
        <taxon>Chelicerata</taxon>
        <taxon>Arachnida</taxon>
        <taxon>Acari</taxon>
        <taxon>Acariformes</taxon>
        <taxon>Sarcoptiformes</taxon>
        <taxon>Astigmata</taxon>
        <taxon>Psoroptidia</taxon>
        <taxon>Analgoidea</taxon>
        <taxon>Pyroglyphidae</taxon>
        <taxon>Dermatophagoidinae</taxon>
        <taxon>Dermatophagoides</taxon>
    </lineage>
</organism>
<keyword evidence="11" id="KW-1071">Ligand-gated ion channel</keyword>
<keyword evidence="10" id="KW-0325">Glycoprotein</keyword>
<dbReference type="Pfam" id="PF10613">
    <property type="entry name" value="Lig_chan-Glu_bd"/>
    <property type="match status" value="1"/>
</dbReference>
<evidence type="ECO:0000256" key="5">
    <source>
        <dbReference type="ARBA" id="ARBA00022692"/>
    </source>
</evidence>
<dbReference type="InterPro" id="IPR019594">
    <property type="entry name" value="Glu/Gly-bd"/>
</dbReference>
<keyword evidence="12" id="KW-0407">Ion channel</keyword>
<dbReference type="GO" id="GO:0050906">
    <property type="term" value="P:detection of stimulus involved in sensory perception"/>
    <property type="evidence" value="ECO:0007669"/>
    <property type="project" value="UniProtKB-ARBA"/>
</dbReference>
<feature type="domain" description="Ionotropic glutamate receptor L-glutamate and glycine-binding" evidence="15">
    <location>
        <begin position="37"/>
        <end position="103"/>
    </location>
</feature>
<dbReference type="Gene3D" id="1.10.287.70">
    <property type="match status" value="1"/>
</dbReference>
<name>A0A9D4P0I6_DERFA</name>
<evidence type="ECO:0000259" key="14">
    <source>
        <dbReference type="Pfam" id="PF00060"/>
    </source>
</evidence>
<dbReference type="PANTHER" id="PTHR42643:SF24">
    <property type="entry name" value="IONOTROPIC RECEPTOR 60A"/>
    <property type="match status" value="1"/>
</dbReference>
<evidence type="ECO:0000256" key="7">
    <source>
        <dbReference type="ARBA" id="ARBA00023065"/>
    </source>
</evidence>
<dbReference type="InterPro" id="IPR001320">
    <property type="entry name" value="Iontro_rcpt_C"/>
</dbReference>
<evidence type="ECO:0000256" key="11">
    <source>
        <dbReference type="ARBA" id="ARBA00023286"/>
    </source>
</evidence>
<evidence type="ECO:0000256" key="3">
    <source>
        <dbReference type="ARBA" id="ARBA00022448"/>
    </source>
</evidence>
<keyword evidence="7" id="KW-0406">Ion transport</keyword>
<evidence type="ECO:0000313" key="16">
    <source>
        <dbReference type="EMBL" id="KAH7641698.1"/>
    </source>
</evidence>
<keyword evidence="6 13" id="KW-1133">Transmembrane helix</keyword>
<evidence type="ECO:0000256" key="10">
    <source>
        <dbReference type="ARBA" id="ARBA00023180"/>
    </source>
</evidence>
<feature type="transmembrane region" description="Helical" evidence="13">
    <location>
        <begin position="405"/>
        <end position="429"/>
    </location>
</feature>
<accession>A0A9D4P0I6</accession>
<reference evidence="16" key="1">
    <citation type="submission" date="2020-06" db="EMBL/GenBank/DDBJ databases">
        <authorList>
            <person name="Ji K."/>
            <person name="Li J."/>
        </authorList>
    </citation>
    <scope>NUCLEOTIDE SEQUENCE</scope>
    <source>
        <strain evidence="16">JKM2019</strain>
        <tissue evidence="16">Whole body</tissue>
    </source>
</reference>
<comment type="caution">
    <text evidence="16">The sequence shown here is derived from an EMBL/GenBank/DDBJ whole genome shotgun (WGS) entry which is preliminary data.</text>
</comment>
<dbReference type="GO" id="GO:0005886">
    <property type="term" value="C:plasma membrane"/>
    <property type="evidence" value="ECO:0007669"/>
    <property type="project" value="UniProtKB-SubCell"/>
</dbReference>
<comment type="similarity">
    <text evidence="2">Belongs to the glutamate-gated ion channel (TC 1.A.10.1) family.</text>
</comment>
<keyword evidence="3" id="KW-0813">Transport</keyword>
<dbReference type="InterPro" id="IPR052192">
    <property type="entry name" value="Insect_Ionotropic_Sensory_Rcpt"/>
</dbReference>
<dbReference type="OrthoDB" id="6501534at2759"/>
<dbReference type="Pfam" id="PF00060">
    <property type="entry name" value="Lig_chan"/>
    <property type="match status" value="1"/>
</dbReference>
<dbReference type="Proteomes" id="UP000828236">
    <property type="component" value="Unassembled WGS sequence"/>
</dbReference>
<feature type="domain" description="Ionotropic glutamate receptor C-terminal" evidence="14">
    <location>
        <begin position="130"/>
        <end position="413"/>
    </location>
</feature>
<feature type="transmembrane region" description="Helical" evidence="13">
    <location>
        <begin position="131"/>
        <end position="148"/>
    </location>
</feature>
<keyword evidence="5 13" id="KW-0812">Transmembrane</keyword>
<dbReference type="PANTHER" id="PTHR42643">
    <property type="entry name" value="IONOTROPIC RECEPTOR 20A-RELATED"/>
    <property type="match status" value="1"/>
</dbReference>
<dbReference type="AlphaFoldDB" id="A0A9D4P0I6"/>
<evidence type="ECO:0000256" key="2">
    <source>
        <dbReference type="ARBA" id="ARBA00008685"/>
    </source>
</evidence>
<reference evidence="16" key="2">
    <citation type="journal article" date="2021" name="World Allergy Organ. J.">
        <title>Chromosome-level assembly of Dermatophagoides farinae genome and transcriptome reveals two novel allergens Der f 37 and Der f 39.</title>
        <authorList>
            <person name="Chen J."/>
            <person name="Cai Z."/>
            <person name="Fan D."/>
            <person name="Hu J."/>
            <person name="Hou Y."/>
            <person name="He Y."/>
            <person name="Zhang Z."/>
            <person name="Zhao Z."/>
            <person name="Gao P."/>
            <person name="Hu W."/>
            <person name="Sun J."/>
            <person name="Li J."/>
            <person name="Ji K."/>
        </authorList>
    </citation>
    <scope>NUCLEOTIDE SEQUENCE</scope>
    <source>
        <strain evidence="16">JKM2019</strain>
    </source>
</reference>
<evidence type="ECO:0000259" key="15">
    <source>
        <dbReference type="Pfam" id="PF10613"/>
    </source>
</evidence>
<dbReference type="EMBL" id="SDOV01000004">
    <property type="protein sequence ID" value="KAH7641698.1"/>
    <property type="molecule type" value="Genomic_DNA"/>
</dbReference>
<evidence type="ECO:0000256" key="1">
    <source>
        <dbReference type="ARBA" id="ARBA00004651"/>
    </source>
</evidence>